<proteinExistence type="predicted"/>
<dbReference type="PANTHER" id="PTHR43303">
    <property type="entry name" value="NADPH DEHYDROGENASE C23G7.10C-RELATED"/>
    <property type="match status" value="1"/>
</dbReference>
<evidence type="ECO:0000256" key="2">
    <source>
        <dbReference type="ARBA" id="ARBA00022630"/>
    </source>
</evidence>
<dbReference type="SUPFAM" id="SSF51395">
    <property type="entry name" value="FMN-linked oxidoreductases"/>
    <property type="match status" value="1"/>
</dbReference>
<dbReference type="PANTHER" id="PTHR43303:SF4">
    <property type="entry name" value="NADPH DEHYDROGENASE C23G7.10C-RELATED"/>
    <property type="match status" value="1"/>
</dbReference>
<evidence type="ECO:0000313" key="9">
    <source>
        <dbReference type="Proteomes" id="UP001157034"/>
    </source>
</evidence>
<dbReference type="Pfam" id="PF00724">
    <property type="entry name" value="Oxidored_FMN"/>
    <property type="match status" value="1"/>
</dbReference>
<feature type="domain" description="NADH:flavin oxidoreductase/NADH oxidase N-terminal" evidence="7">
    <location>
        <begin position="4"/>
        <end position="250"/>
    </location>
</feature>
<keyword evidence="4" id="KW-0521">NADP</keyword>
<protein>
    <recommendedName>
        <fullName evidence="7">NADH:flavin oxidoreductase/NADH oxidase N-terminal domain-containing protein</fullName>
    </recommendedName>
</protein>
<evidence type="ECO:0000313" key="8">
    <source>
        <dbReference type="EMBL" id="GMA93743.1"/>
    </source>
</evidence>
<feature type="region of interest" description="Disordered" evidence="6">
    <location>
        <begin position="342"/>
        <end position="367"/>
    </location>
</feature>
<keyword evidence="2" id="KW-0285">Flavoprotein</keyword>
<sequence length="367" mass="39207">MTVLFDPFPVRDVTARNRIWVAPMCQYQCHALDGVPTDWHLMHLGQFALGGVGLVLTEATAVEAIGRISPRDTGIWNDEQVAAWRRVVDFVHAQGVPIGIQLAHAGRKASTWAPWGEDGRRGHVPEADGGWPAVAPSPLPFGTLPAPRQLTPDEVAALPVTFADAAERAIAAGFDLVEVHAAHGYLLHQFLSPLSNRRDDAYGGSAENRARLLVEVVRAIRERVGDRMPVLVRFSASDWAPGGLDPEEVGRIAGWARGPAPTWPTCPPADSSPTSGSSRPPATRCRSRRPCGGSAGCRSAPSDCSPMRTRWPGSSTRAPPMSCCSPGSCCATRISRCALRASSASTSRGRGCMSGRSSRRASVASRR</sequence>
<evidence type="ECO:0000256" key="4">
    <source>
        <dbReference type="ARBA" id="ARBA00022857"/>
    </source>
</evidence>
<evidence type="ECO:0000256" key="6">
    <source>
        <dbReference type="SAM" id="MobiDB-lite"/>
    </source>
</evidence>
<evidence type="ECO:0000256" key="1">
    <source>
        <dbReference type="ARBA" id="ARBA00001917"/>
    </source>
</evidence>
<dbReference type="InterPro" id="IPR001155">
    <property type="entry name" value="OxRdtase_FMN_N"/>
</dbReference>
<name>A0ABQ6JZS4_9MICO</name>
<comment type="caution">
    <text evidence="8">The sequence shown here is derived from an EMBL/GenBank/DDBJ whole genome shotgun (WGS) entry which is preliminary data.</text>
</comment>
<evidence type="ECO:0000256" key="5">
    <source>
        <dbReference type="ARBA" id="ARBA00023002"/>
    </source>
</evidence>
<dbReference type="InterPro" id="IPR013785">
    <property type="entry name" value="Aldolase_TIM"/>
</dbReference>
<dbReference type="Proteomes" id="UP001157034">
    <property type="component" value="Unassembled WGS sequence"/>
</dbReference>
<keyword evidence="5" id="KW-0560">Oxidoreductase</keyword>
<keyword evidence="9" id="KW-1185">Reference proteome</keyword>
<dbReference type="Gene3D" id="3.20.20.70">
    <property type="entry name" value="Aldolase class I"/>
    <property type="match status" value="1"/>
</dbReference>
<comment type="cofactor">
    <cofactor evidence="1">
        <name>FMN</name>
        <dbReference type="ChEBI" id="CHEBI:58210"/>
    </cofactor>
</comment>
<evidence type="ECO:0000259" key="7">
    <source>
        <dbReference type="Pfam" id="PF00724"/>
    </source>
</evidence>
<evidence type="ECO:0000256" key="3">
    <source>
        <dbReference type="ARBA" id="ARBA00022643"/>
    </source>
</evidence>
<reference evidence="9" key="1">
    <citation type="journal article" date="2019" name="Int. J. Syst. Evol. Microbiol.">
        <title>The Global Catalogue of Microorganisms (GCM) 10K type strain sequencing project: providing services to taxonomists for standard genome sequencing and annotation.</title>
        <authorList>
            <consortium name="The Broad Institute Genomics Platform"/>
            <consortium name="The Broad Institute Genome Sequencing Center for Infectious Disease"/>
            <person name="Wu L."/>
            <person name="Ma J."/>
        </authorList>
    </citation>
    <scope>NUCLEOTIDE SEQUENCE [LARGE SCALE GENOMIC DNA]</scope>
    <source>
        <strain evidence="9">NBRC 108894</strain>
    </source>
</reference>
<feature type="region of interest" description="Disordered" evidence="6">
    <location>
        <begin position="260"/>
        <end position="318"/>
    </location>
</feature>
<organism evidence="8 9">
    <name type="scientific">Pseudolysinimonas kribbensis</name>
    <dbReference type="NCBI Taxonomy" id="433641"/>
    <lineage>
        <taxon>Bacteria</taxon>
        <taxon>Bacillati</taxon>
        <taxon>Actinomycetota</taxon>
        <taxon>Actinomycetes</taxon>
        <taxon>Micrococcales</taxon>
        <taxon>Microbacteriaceae</taxon>
        <taxon>Pseudolysinimonas</taxon>
    </lineage>
</organism>
<gene>
    <name evidence="8" type="ORF">GCM10025881_05670</name>
</gene>
<accession>A0ABQ6JZS4</accession>
<dbReference type="EMBL" id="BSVB01000001">
    <property type="protein sequence ID" value="GMA93743.1"/>
    <property type="molecule type" value="Genomic_DNA"/>
</dbReference>
<dbReference type="InterPro" id="IPR044152">
    <property type="entry name" value="YqjM-like"/>
</dbReference>
<feature type="compositionally biased region" description="Polar residues" evidence="6">
    <location>
        <begin position="271"/>
        <end position="280"/>
    </location>
</feature>
<keyword evidence="3" id="KW-0288">FMN</keyword>